<protein>
    <recommendedName>
        <fullName evidence="5">PH domain-containing protein</fullName>
    </recommendedName>
</protein>
<dbReference type="Gene3D" id="2.30.29.30">
    <property type="entry name" value="Pleckstrin-homology domain (PH domain)/Phosphotyrosine-binding domain (PTB)"/>
    <property type="match status" value="1"/>
</dbReference>
<sequence length="532" mass="60279">MNSFVDTQCVTYPPSNPDLSFDNRVTAFTDDTFNNIAHKNFIMASMNANKTEIDIINDALLKEKCTLLEWSTKILNSKSQPRAQSKLLARFKDKNDAETSNSQSLATCRSSSKTRQDVKQTNNDAEYLYTLLLSKYQEINQQRLSLIDGIEEIKGHLEIANSTIHQLKSEIKSLKEQQTLHVESSESNLKKNVLLKEQLTEAYQKIDECQIEKCQLEERLKSANDEISIIHTTKFMPLPGNGHSDKTYLDAINELQSYLSELDSEIKKTFNLEHYAPIGDVIKINGHPSLSQLDETFGNCLTKHVKLIANAMQQHQDVLNDQVAQSKYKKQLKCKELEAKKALNDAETANAKYQHLKKMYYSSLYLAPTKDIGVYKYMTSLNEIYFCAKSFGGIKLNSGYVMLSTQGQVCWGKSTKLKSGSLNLKDIIRIDYGKGSAFTALTHNPPLDKWRCFSITHKQSGTDYSTVNFVAASDFSVANWVIGLTSLCSVDNRITKGSFYRSMAIMKIEAYAHKVKKSMVQIWKDAIHKSKH</sequence>
<dbReference type="VEuPathDB" id="PiroplasmaDB:BMR1_01G00173"/>
<evidence type="ECO:0000313" key="3">
    <source>
        <dbReference type="EMBL" id="SIO73136.1"/>
    </source>
</evidence>
<feature type="coiled-coil region" evidence="1">
    <location>
        <begin position="150"/>
        <end position="212"/>
    </location>
</feature>
<evidence type="ECO:0000313" key="4">
    <source>
        <dbReference type="Proteomes" id="UP000002899"/>
    </source>
</evidence>
<keyword evidence="1" id="KW-0175">Coiled coil</keyword>
<feature type="compositionally biased region" description="Polar residues" evidence="2">
    <location>
        <begin position="98"/>
        <end position="119"/>
    </location>
</feature>
<dbReference type="RefSeq" id="XP_021337248.1">
    <property type="nucleotide sequence ID" value="XM_021482609.1"/>
</dbReference>
<organism evidence="3 4">
    <name type="scientific">Babesia microti (strain RI)</name>
    <dbReference type="NCBI Taxonomy" id="1133968"/>
    <lineage>
        <taxon>Eukaryota</taxon>
        <taxon>Sar</taxon>
        <taxon>Alveolata</taxon>
        <taxon>Apicomplexa</taxon>
        <taxon>Aconoidasida</taxon>
        <taxon>Piroplasmida</taxon>
        <taxon>Babesiidae</taxon>
        <taxon>Babesia</taxon>
    </lineage>
</organism>
<gene>
    <name evidence="3" type="ORF">BMR1_01G00173</name>
</gene>
<evidence type="ECO:0000256" key="1">
    <source>
        <dbReference type="SAM" id="Coils"/>
    </source>
</evidence>
<evidence type="ECO:0000256" key="2">
    <source>
        <dbReference type="SAM" id="MobiDB-lite"/>
    </source>
</evidence>
<dbReference type="EMBL" id="FO082871">
    <property type="protein sequence ID" value="SIO73136.1"/>
    <property type="molecule type" value="Genomic_DNA"/>
</dbReference>
<feature type="region of interest" description="Disordered" evidence="2">
    <location>
        <begin position="93"/>
        <end position="119"/>
    </location>
</feature>
<reference evidence="3 4" key="1">
    <citation type="journal article" date="2012" name="Nucleic Acids Res.">
        <title>Sequencing of the smallest Apicomplexan genome from the human pathogen Babesia microti.</title>
        <authorList>
            <person name="Cornillot E."/>
            <person name="Hadj-Kaddour K."/>
            <person name="Dassouli A."/>
            <person name="Noel B."/>
            <person name="Ranwez V."/>
            <person name="Vacherie B."/>
            <person name="Augagneur Y."/>
            <person name="Bres V."/>
            <person name="Duclos A."/>
            <person name="Randazzo S."/>
            <person name="Carcy B."/>
            <person name="Debierre-Grockiego F."/>
            <person name="Delbecq S."/>
            <person name="Moubri-Menage K."/>
            <person name="Shams-Eldin H."/>
            <person name="Usmani-Brown S."/>
            <person name="Bringaud F."/>
            <person name="Wincker P."/>
            <person name="Vivares C.P."/>
            <person name="Schwarz R.T."/>
            <person name="Schetters T.P."/>
            <person name="Krause P.J."/>
            <person name="Gorenflot A."/>
            <person name="Berry V."/>
            <person name="Barbe V."/>
            <person name="Ben Mamoun C."/>
        </authorList>
    </citation>
    <scope>NUCLEOTIDE SEQUENCE [LARGE SCALE GENOMIC DNA]</scope>
    <source>
        <strain evidence="3 4">RI</strain>
    </source>
</reference>
<feature type="coiled-coil region" evidence="1">
    <location>
        <begin position="329"/>
        <end position="359"/>
    </location>
</feature>
<proteinExistence type="predicted"/>
<dbReference type="Proteomes" id="UP000002899">
    <property type="component" value="Chromosome I"/>
</dbReference>
<dbReference type="OrthoDB" id="364750at2759"/>
<dbReference type="GeneID" id="24423114"/>
<dbReference type="KEGG" id="bmic:BMR1_01G00173"/>
<keyword evidence="4" id="KW-1185">Reference proteome</keyword>
<dbReference type="InterPro" id="IPR011993">
    <property type="entry name" value="PH-like_dom_sf"/>
</dbReference>
<accession>A0A1N6LW97</accession>
<evidence type="ECO:0008006" key="5">
    <source>
        <dbReference type="Google" id="ProtNLM"/>
    </source>
</evidence>
<reference evidence="3 4" key="2">
    <citation type="journal article" date="2013" name="PLoS ONE">
        <title>Whole genome mapping and re-organization of the nuclear and mitochondrial genomes of Babesia microti isolates.</title>
        <authorList>
            <person name="Cornillot E."/>
            <person name="Dassouli A."/>
            <person name="Garg A."/>
            <person name="Pachikara N."/>
            <person name="Randazzo S."/>
            <person name="Depoix D."/>
            <person name="Carcy B."/>
            <person name="Delbecq S."/>
            <person name="Frutos R."/>
            <person name="Silva J.C."/>
            <person name="Sutton R."/>
            <person name="Krause P.J."/>
            <person name="Mamoun C.B."/>
        </authorList>
    </citation>
    <scope>NUCLEOTIDE SEQUENCE [LARGE SCALE GENOMIC DNA]</scope>
    <source>
        <strain evidence="3 4">RI</strain>
    </source>
</reference>
<dbReference type="AlphaFoldDB" id="A0A1N6LW97"/>
<reference evidence="3 4" key="3">
    <citation type="journal article" date="2016" name="Sci. Rep.">
        <title>Genome-wide diversity and gene expression profiling of Babesia microti isolates identify polymorphic genes that mediate host-pathogen interactions.</title>
        <authorList>
            <person name="Silva J.C."/>
            <person name="Cornillot E."/>
            <person name="McCracken C."/>
            <person name="Usmani-Brown S."/>
            <person name="Dwivedi A."/>
            <person name="Ifeonu O.O."/>
            <person name="Crabtree J."/>
            <person name="Gotia H.T."/>
            <person name="Virji A.Z."/>
            <person name="Reynes C."/>
            <person name="Colinge J."/>
            <person name="Kumar V."/>
            <person name="Lawres L."/>
            <person name="Pazzi J.E."/>
            <person name="Pablo J.V."/>
            <person name="Hung C."/>
            <person name="Brancato J."/>
            <person name="Kumari P."/>
            <person name="Orvis J."/>
            <person name="Tretina K."/>
            <person name="Chibucos M."/>
            <person name="Ott S."/>
            <person name="Sadzewicz L."/>
            <person name="Sengamalay N."/>
            <person name="Shetty A.C."/>
            <person name="Su Q."/>
            <person name="Tallon L."/>
            <person name="Fraser C.M."/>
            <person name="Frutos R."/>
            <person name="Molina D.M."/>
            <person name="Krause P.J."/>
            <person name="Ben Mamoun C."/>
        </authorList>
    </citation>
    <scope>NUCLEOTIDE SEQUENCE [LARGE SCALE GENOMIC DNA]</scope>
    <source>
        <strain evidence="3 4">RI</strain>
    </source>
</reference>
<dbReference type="SUPFAM" id="SSF50729">
    <property type="entry name" value="PH domain-like"/>
    <property type="match status" value="1"/>
</dbReference>
<name>A0A1N6LW97_BABMR</name>